<dbReference type="InterPro" id="IPR004089">
    <property type="entry name" value="MCPsignal_dom"/>
</dbReference>
<evidence type="ECO:0000256" key="6">
    <source>
        <dbReference type="PROSITE-ProRule" id="PRU00284"/>
    </source>
</evidence>
<feature type="domain" description="HAMP" evidence="10">
    <location>
        <begin position="201"/>
        <end position="254"/>
    </location>
</feature>
<keyword evidence="8" id="KW-1133">Transmembrane helix</keyword>
<evidence type="ECO:0000256" key="2">
    <source>
        <dbReference type="ARBA" id="ARBA00022475"/>
    </source>
</evidence>
<keyword evidence="3 8" id="KW-0472">Membrane</keyword>
<keyword evidence="12" id="KW-1185">Reference proteome</keyword>
<evidence type="ECO:0000256" key="3">
    <source>
        <dbReference type="ARBA" id="ARBA00023136"/>
    </source>
</evidence>
<keyword evidence="2" id="KW-1003">Cell membrane</keyword>
<dbReference type="RefSeq" id="WP_377720644.1">
    <property type="nucleotide sequence ID" value="NZ_JBHSAM010000028.1"/>
</dbReference>
<name>A0ABV8K7E9_9BACL</name>
<dbReference type="Pfam" id="PF00672">
    <property type="entry name" value="HAMP"/>
    <property type="match status" value="1"/>
</dbReference>
<feature type="transmembrane region" description="Helical" evidence="8">
    <location>
        <begin position="7"/>
        <end position="26"/>
    </location>
</feature>
<evidence type="ECO:0000313" key="12">
    <source>
        <dbReference type="Proteomes" id="UP001595715"/>
    </source>
</evidence>
<dbReference type="PANTHER" id="PTHR32089:SF112">
    <property type="entry name" value="LYSOZYME-LIKE PROTEIN-RELATED"/>
    <property type="match status" value="1"/>
</dbReference>
<evidence type="ECO:0000313" key="11">
    <source>
        <dbReference type="EMBL" id="MFC4101911.1"/>
    </source>
</evidence>
<reference evidence="12" key="1">
    <citation type="journal article" date="2019" name="Int. J. Syst. Evol. Microbiol.">
        <title>The Global Catalogue of Microorganisms (GCM) 10K type strain sequencing project: providing services to taxonomists for standard genome sequencing and annotation.</title>
        <authorList>
            <consortium name="The Broad Institute Genomics Platform"/>
            <consortium name="The Broad Institute Genome Sequencing Center for Infectious Disease"/>
            <person name="Wu L."/>
            <person name="Ma J."/>
        </authorList>
    </citation>
    <scope>NUCLEOTIDE SEQUENCE [LARGE SCALE GENOMIC DNA]</scope>
    <source>
        <strain evidence="12">IBRC-M 10987</strain>
    </source>
</reference>
<evidence type="ECO:0000256" key="4">
    <source>
        <dbReference type="ARBA" id="ARBA00023224"/>
    </source>
</evidence>
<feature type="transmembrane region" description="Helical" evidence="8">
    <location>
        <begin position="181"/>
        <end position="199"/>
    </location>
</feature>
<dbReference type="CDD" id="cd11386">
    <property type="entry name" value="MCP_signal"/>
    <property type="match status" value="1"/>
</dbReference>
<sequence>MSVGAKLQSGFLILSALMGTISYVSYSNLSTVDKSYSELIDQNANIVIHAKSMQVSASQEISGLRAVLLGEEGGNDTVNNAIQALDANINETLQLAGNEKIADSLNKLKTLNAAYKTEVEHVMQLMQSDKTAGRKKAAEIIIPIAREIRTTADEIAQSQIDEMNEINVENSELVTTVKTTLLVLTVLSILLALMTGLLFTRMVTKPVIRIRDGARRIADGDLTGDDLTTKFNDEFRELVASFNQMKANLRNLINHASQNVLQVGAASEELAASAEQTSLATEQIAGSIQDVAAGAERQALRAAEAAGAIDEITRGMNQAASSIQHVADLTISTTEKAKQGSEVAVQAVEQMNKVQQSVGQTADVIHMLGDKSTEIGDIVQMITEISSQTNMLALNAAIEAARAGEQGRGFAVVAEEVRKLAEQSGKAAAQIRTLIADMQDSTDQAVRSMQEGTTVVKSGIDMVRLTGEAFADIVRSVEQVAAESQEVSAIVEQVFASSKDVVETVNGVTRIAKDSAGSTGNVASAAQEQNASMQEIAASAEDLSKLAQELQEAVRAFKV</sequence>
<organism evidence="11 12">
    <name type="scientific">Paenibacillus xanthanilyticus</name>
    <dbReference type="NCBI Taxonomy" id="1783531"/>
    <lineage>
        <taxon>Bacteria</taxon>
        <taxon>Bacillati</taxon>
        <taxon>Bacillota</taxon>
        <taxon>Bacilli</taxon>
        <taxon>Bacillales</taxon>
        <taxon>Paenibacillaceae</taxon>
        <taxon>Paenibacillus</taxon>
    </lineage>
</organism>
<dbReference type="SMART" id="SM00283">
    <property type="entry name" value="MA"/>
    <property type="match status" value="1"/>
</dbReference>
<keyword evidence="8" id="KW-0812">Transmembrane</keyword>
<evidence type="ECO:0000256" key="8">
    <source>
        <dbReference type="SAM" id="Phobius"/>
    </source>
</evidence>
<dbReference type="SMART" id="SM00304">
    <property type="entry name" value="HAMP"/>
    <property type="match status" value="1"/>
</dbReference>
<dbReference type="Pfam" id="PF00015">
    <property type="entry name" value="MCPsignal"/>
    <property type="match status" value="1"/>
</dbReference>
<dbReference type="PROSITE" id="PS50111">
    <property type="entry name" value="CHEMOTAXIS_TRANSDUC_2"/>
    <property type="match status" value="1"/>
</dbReference>
<dbReference type="InterPro" id="IPR024478">
    <property type="entry name" value="HlyB_4HB_MCP"/>
</dbReference>
<keyword evidence="7" id="KW-0175">Coiled coil</keyword>
<dbReference type="SUPFAM" id="SSF58104">
    <property type="entry name" value="Methyl-accepting chemotaxis protein (MCP) signaling domain"/>
    <property type="match status" value="1"/>
</dbReference>
<proteinExistence type="inferred from homology"/>
<protein>
    <submittedName>
        <fullName evidence="11">Methyl-accepting chemotaxis protein</fullName>
    </submittedName>
</protein>
<evidence type="ECO:0000256" key="5">
    <source>
        <dbReference type="ARBA" id="ARBA00029447"/>
    </source>
</evidence>
<dbReference type="EMBL" id="JBHSAM010000028">
    <property type="protein sequence ID" value="MFC4101911.1"/>
    <property type="molecule type" value="Genomic_DNA"/>
</dbReference>
<evidence type="ECO:0000256" key="7">
    <source>
        <dbReference type="SAM" id="Coils"/>
    </source>
</evidence>
<comment type="similarity">
    <text evidence="5">Belongs to the methyl-accepting chemotaxis (MCP) protein family.</text>
</comment>
<evidence type="ECO:0000256" key="1">
    <source>
        <dbReference type="ARBA" id="ARBA00004236"/>
    </source>
</evidence>
<dbReference type="Gene3D" id="1.10.287.950">
    <property type="entry name" value="Methyl-accepting chemotaxis protein"/>
    <property type="match status" value="1"/>
</dbReference>
<accession>A0ABV8K7E9</accession>
<feature type="domain" description="Methyl-accepting transducer" evidence="9">
    <location>
        <begin position="273"/>
        <end position="509"/>
    </location>
</feature>
<comment type="subcellular location">
    <subcellularLocation>
        <location evidence="1">Cell membrane</location>
    </subcellularLocation>
</comment>
<keyword evidence="4 6" id="KW-0807">Transducer</keyword>
<comment type="caution">
    <text evidence="11">The sequence shown here is derived from an EMBL/GenBank/DDBJ whole genome shotgun (WGS) entry which is preliminary data.</text>
</comment>
<feature type="coiled-coil region" evidence="7">
    <location>
        <begin position="523"/>
        <end position="556"/>
    </location>
</feature>
<dbReference type="PANTHER" id="PTHR32089">
    <property type="entry name" value="METHYL-ACCEPTING CHEMOTAXIS PROTEIN MCPB"/>
    <property type="match status" value="1"/>
</dbReference>
<dbReference type="Proteomes" id="UP001595715">
    <property type="component" value="Unassembled WGS sequence"/>
</dbReference>
<dbReference type="PROSITE" id="PS50885">
    <property type="entry name" value="HAMP"/>
    <property type="match status" value="1"/>
</dbReference>
<evidence type="ECO:0000259" key="10">
    <source>
        <dbReference type="PROSITE" id="PS50885"/>
    </source>
</evidence>
<dbReference type="Gene3D" id="6.10.340.10">
    <property type="match status" value="1"/>
</dbReference>
<dbReference type="Pfam" id="PF12729">
    <property type="entry name" value="4HB_MCP_1"/>
    <property type="match status" value="1"/>
</dbReference>
<dbReference type="InterPro" id="IPR003660">
    <property type="entry name" value="HAMP_dom"/>
</dbReference>
<dbReference type="CDD" id="cd06225">
    <property type="entry name" value="HAMP"/>
    <property type="match status" value="1"/>
</dbReference>
<evidence type="ECO:0000259" key="9">
    <source>
        <dbReference type="PROSITE" id="PS50111"/>
    </source>
</evidence>
<gene>
    <name evidence="11" type="ORF">ACFOZ8_19865</name>
</gene>